<dbReference type="GO" id="GO:0016787">
    <property type="term" value="F:hydrolase activity"/>
    <property type="evidence" value="ECO:0007669"/>
    <property type="project" value="UniProtKB-KW"/>
</dbReference>
<evidence type="ECO:0000259" key="5">
    <source>
        <dbReference type="SMART" id="SM00849"/>
    </source>
</evidence>
<dbReference type="AlphaFoldDB" id="A0A1B7NAE3"/>
<dbReference type="InterPro" id="IPR001279">
    <property type="entry name" value="Metallo-B-lactamas"/>
</dbReference>
<evidence type="ECO:0000256" key="4">
    <source>
        <dbReference type="ARBA" id="ARBA00022833"/>
    </source>
</evidence>
<dbReference type="Gene3D" id="1.10.10.10">
    <property type="entry name" value="Winged helix-like DNA-binding domain superfamily/Winged helix DNA-binding domain"/>
    <property type="match status" value="1"/>
</dbReference>
<dbReference type="OrthoDB" id="17458at2759"/>
<dbReference type="InterPro" id="IPR050662">
    <property type="entry name" value="Sec-metab_biosynth-thioest"/>
</dbReference>
<keyword evidence="7" id="KW-1185">Reference proteome</keyword>
<dbReference type="InterPro" id="IPR036388">
    <property type="entry name" value="WH-like_DNA-bd_sf"/>
</dbReference>
<evidence type="ECO:0000313" key="7">
    <source>
        <dbReference type="Proteomes" id="UP000092154"/>
    </source>
</evidence>
<dbReference type="SUPFAM" id="SSF56281">
    <property type="entry name" value="Metallo-hydrolase/oxidoreductase"/>
    <property type="match status" value="1"/>
</dbReference>
<evidence type="ECO:0000256" key="1">
    <source>
        <dbReference type="ARBA" id="ARBA00006759"/>
    </source>
</evidence>
<reference evidence="6 7" key="1">
    <citation type="submission" date="2016-06" db="EMBL/GenBank/DDBJ databases">
        <title>Comparative genomics of the ectomycorrhizal sister species Rhizopogon vinicolor and Rhizopogon vesiculosus (Basidiomycota: Boletales) reveals a divergence of the mating type B locus.</title>
        <authorList>
            <consortium name="DOE Joint Genome Institute"/>
            <person name="Mujic A.B."/>
            <person name="Kuo A."/>
            <person name="Tritt A."/>
            <person name="Lipzen A."/>
            <person name="Chen C."/>
            <person name="Johnson J."/>
            <person name="Sharma A."/>
            <person name="Barry K."/>
            <person name="Grigoriev I.V."/>
            <person name="Spatafora J.W."/>
        </authorList>
    </citation>
    <scope>NUCLEOTIDE SEQUENCE [LARGE SCALE GENOMIC DNA]</scope>
    <source>
        <strain evidence="6 7">AM-OR11-026</strain>
    </source>
</reference>
<dbReference type="Pfam" id="PF17778">
    <property type="entry name" value="WHD_BLACT"/>
    <property type="match status" value="1"/>
</dbReference>
<dbReference type="GO" id="GO:0046872">
    <property type="term" value="F:metal ion binding"/>
    <property type="evidence" value="ECO:0007669"/>
    <property type="project" value="UniProtKB-KW"/>
</dbReference>
<evidence type="ECO:0000256" key="2">
    <source>
        <dbReference type="ARBA" id="ARBA00022723"/>
    </source>
</evidence>
<organism evidence="6 7">
    <name type="scientific">Rhizopogon vinicolor AM-OR11-026</name>
    <dbReference type="NCBI Taxonomy" id="1314800"/>
    <lineage>
        <taxon>Eukaryota</taxon>
        <taxon>Fungi</taxon>
        <taxon>Dikarya</taxon>
        <taxon>Basidiomycota</taxon>
        <taxon>Agaricomycotina</taxon>
        <taxon>Agaricomycetes</taxon>
        <taxon>Agaricomycetidae</taxon>
        <taxon>Boletales</taxon>
        <taxon>Suillineae</taxon>
        <taxon>Rhizopogonaceae</taxon>
        <taxon>Rhizopogon</taxon>
    </lineage>
</organism>
<name>A0A1B7NAE3_9AGAM</name>
<dbReference type="Pfam" id="PF00753">
    <property type="entry name" value="Lactamase_B"/>
    <property type="match status" value="1"/>
</dbReference>
<proteinExistence type="inferred from homology"/>
<accession>A0A1B7NAE3</accession>
<keyword evidence="3 6" id="KW-0378">Hydrolase</keyword>
<dbReference type="PANTHER" id="PTHR23131">
    <property type="entry name" value="ENDORIBONUCLEASE LACTB2"/>
    <property type="match status" value="1"/>
</dbReference>
<comment type="similarity">
    <text evidence="1">Belongs to the metallo-beta-lactamase superfamily. Glyoxalase II family.</text>
</comment>
<evidence type="ECO:0000256" key="3">
    <source>
        <dbReference type="ARBA" id="ARBA00022801"/>
    </source>
</evidence>
<evidence type="ECO:0000313" key="6">
    <source>
        <dbReference type="EMBL" id="OAX41857.1"/>
    </source>
</evidence>
<protein>
    <submittedName>
        <fullName evidence="6">Metallo-hydrolase/oxidoreductase</fullName>
    </submittedName>
</protein>
<dbReference type="InterPro" id="IPR041516">
    <property type="entry name" value="LACTB2_WH"/>
</dbReference>
<gene>
    <name evidence="6" type="ORF">K503DRAFT_767253</name>
</gene>
<dbReference type="InParanoid" id="A0A1B7NAE3"/>
<dbReference type="GO" id="GO:0044550">
    <property type="term" value="P:secondary metabolite biosynthetic process"/>
    <property type="evidence" value="ECO:0007669"/>
    <property type="project" value="TreeGrafter"/>
</dbReference>
<dbReference type="EMBL" id="KV448169">
    <property type="protein sequence ID" value="OAX41857.1"/>
    <property type="molecule type" value="Genomic_DNA"/>
</dbReference>
<keyword evidence="4" id="KW-0862">Zinc</keyword>
<keyword evidence="2" id="KW-0479">Metal-binding</keyword>
<dbReference type="STRING" id="1314800.A0A1B7NAE3"/>
<dbReference type="Proteomes" id="UP000092154">
    <property type="component" value="Unassembled WGS sequence"/>
</dbReference>
<dbReference type="CDD" id="cd07722">
    <property type="entry name" value="LACTB2-like_MBL-fold"/>
    <property type="match status" value="1"/>
</dbReference>
<sequence>METLEVLASITRLSDRVVRVLGQNPGKFTLQGTNTYLIGERNPYTLIDTGEGKDAYIPILESALRDTCKLTNQDESHISDIVISHWHHDHTGGLSSVLSLLRRMWDERNSPAPFKPPRIHKFPIAHAPSGAAANTTIVPSPPGTYSPTADGAFLHDLADGQLLPITGSHSSMQVIHAPGHTADSISLLIPDDSALYTADTVLGQGTAVFEDLGTYISSLRKLLAFQSDYTVLYPGHGPVVAEGAKLIGTYIAHRLEREAQIVSVIERPNPGGQPWSTWGIVSTIYAAYPQNLWEPAARSVDQHLGKLQAEGKVKRLGGEGKDVKWELLAKL</sequence>
<dbReference type="InterPro" id="IPR036866">
    <property type="entry name" value="RibonucZ/Hydroxyglut_hydro"/>
</dbReference>
<dbReference type="InterPro" id="IPR047921">
    <property type="entry name" value="LACTB2-like_MBL-fold"/>
</dbReference>
<dbReference type="Gene3D" id="3.60.15.10">
    <property type="entry name" value="Ribonuclease Z/Hydroxyacylglutathione hydrolase-like"/>
    <property type="match status" value="1"/>
</dbReference>
<dbReference type="SMART" id="SM00849">
    <property type="entry name" value="Lactamase_B"/>
    <property type="match status" value="1"/>
</dbReference>
<dbReference type="PANTHER" id="PTHR23131:SF0">
    <property type="entry name" value="ENDORIBONUCLEASE LACTB2"/>
    <property type="match status" value="1"/>
</dbReference>
<feature type="domain" description="Metallo-beta-lactamase" evidence="5">
    <location>
        <begin position="32"/>
        <end position="236"/>
    </location>
</feature>